<evidence type="ECO:0000313" key="2">
    <source>
        <dbReference type="EMBL" id="KAJ3514309.1"/>
    </source>
</evidence>
<organism evidence="2 3">
    <name type="scientific">Agrocybe chaxingu</name>
    <dbReference type="NCBI Taxonomy" id="84603"/>
    <lineage>
        <taxon>Eukaryota</taxon>
        <taxon>Fungi</taxon>
        <taxon>Dikarya</taxon>
        <taxon>Basidiomycota</taxon>
        <taxon>Agaricomycotina</taxon>
        <taxon>Agaricomycetes</taxon>
        <taxon>Agaricomycetidae</taxon>
        <taxon>Agaricales</taxon>
        <taxon>Agaricineae</taxon>
        <taxon>Strophariaceae</taxon>
        <taxon>Agrocybe</taxon>
    </lineage>
</organism>
<dbReference type="Proteomes" id="UP001148786">
    <property type="component" value="Unassembled WGS sequence"/>
</dbReference>
<dbReference type="AlphaFoldDB" id="A0A9W8K6K5"/>
<dbReference type="CDD" id="cd21037">
    <property type="entry name" value="MLKL_NTD"/>
    <property type="match status" value="1"/>
</dbReference>
<dbReference type="InterPro" id="IPR059179">
    <property type="entry name" value="MLKL-like_MCAfunc"/>
</dbReference>
<feature type="region of interest" description="Disordered" evidence="1">
    <location>
        <begin position="65"/>
        <end position="156"/>
    </location>
</feature>
<dbReference type="EMBL" id="JANKHO010000151">
    <property type="protein sequence ID" value="KAJ3514309.1"/>
    <property type="molecule type" value="Genomic_DNA"/>
</dbReference>
<evidence type="ECO:0000256" key="1">
    <source>
        <dbReference type="SAM" id="MobiDB-lite"/>
    </source>
</evidence>
<gene>
    <name evidence="2" type="ORF">NLJ89_g2452</name>
</gene>
<keyword evidence="3" id="KW-1185">Reference proteome</keyword>
<feature type="compositionally biased region" description="Polar residues" evidence="1">
    <location>
        <begin position="257"/>
        <end position="267"/>
    </location>
</feature>
<feature type="compositionally biased region" description="Basic residues" evidence="1">
    <location>
        <begin position="230"/>
        <end position="242"/>
    </location>
</feature>
<proteinExistence type="predicted"/>
<feature type="compositionally biased region" description="Basic and acidic residues" evidence="1">
    <location>
        <begin position="218"/>
        <end position="229"/>
    </location>
</feature>
<dbReference type="InterPro" id="IPR036537">
    <property type="entry name" value="Adaptor_Cbl_N_dom_sf"/>
</dbReference>
<feature type="region of interest" description="Disordered" evidence="1">
    <location>
        <begin position="307"/>
        <end position="334"/>
    </location>
</feature>
<dbReference type="Gene3D" id="1.20.930.20">
    <property type="entry name" value="Adaptor protein Cbl, N-terminal domain"/>
    <property type="match status" value="1"/>
</dbReference>
<evidence type="ECO:0000313" key="3">
    <source>
        <dbReference type="Proteomes" id="UP001148786"/>
    </source>
</evidence>
<reference evidence="2" key="1">
    <citation type="submission" date="2022-07" db="EMBL/GenBank/DDBJ databases">
        <title>Genome Sequence of Agrocybe chaxingu.</title>
        <authorList>
            <person name="Buettner E."/>
        </authorList>
    </citation>
    <scope>NUCLEOTIDE SEQUENCE</scope>
    <source>
        <strain evidence="2">MP-N11</strain>
    </source>
</reference>
<dbReference type="OrthoDB" id="192148at2759"/>
<feature type="region of interest" description="Disordered" evidence="1">
    <location>
        <begin position="200"/>
        <end position="287"/>
    </location>
</feature>
<feature type="compositionally biased region" description="Basic and acidic residues" evidence="1">
    <location>
        <begin position="122"/>
        <end position="141"/>
    </location>
</feature>
<feature type="compositionally biased region" description="Basic and acidic residues" evidence="1">
    <location>
        <begin position="270"/>
        <end position="281"/>
    </location>
</feature>
<dbReference type="GO" id="GO:0007166">
    <property type="term" value="P:cell surface receptor signaling pathway"/>
    <property type="evidence" value="ECO:0007669"/>
    <property type="project" value="InterPro"/>
</dbReference>
<name>A0A9W8K6K5_9AGAR</name>
<sequence length="522" mass="57978">MWKNTKSLWEVMDIYVSPPPPPPTFIGSDPDTMSSFFENASNITIKGTSISVVNGGMEVFDNSRHTTNVNSFNTTSDTAVDSYNDNSRRYRGTSRPGSPLRPPSPHDRPRSAGASYGRPHHLTPDYRGDPNQRSDRGHAGAHDYPTNWGPPPPQPSPWIYGQPYPYQYPGPPPQHLYPYHQYGYPPPGAFYPSPNPDYAQFPQANDRQMFGDVANDMGEDRGDGGQETRKTKRRKDKSRHHRKEEPSLQPAPDTRSEVITQDMSTMTLVDESRPEFSRVKSDPQNPIVVDPVSDGLTTSHVAKPSGSAVVFTETPQLSPSPAGPSSKIEKSPKPSRISKALEIGAEGGNLLLTLVQEAARFAPIPYLQLAADTTLKIVNTVQAVKGNQADFKQLAQDSTELIAVVWRSYQKASDPEAWAKEKLEMVESFVTTLHMILAFVEDQVDRNVAVRVIFSVADAGKIKALRERLHTAVEKFEVSSHLSIQDMLQEVLDGQKEIVARLEKQERYLVTTSRQGFDGTRA</sequence>
<accession>A0A9W8K6K5</accession>
<protein>
    <submittedName>
        <fullName evidence="2">Uncharacterized protein</fullName>
    </submittedName>
</protein>
<feature type="compositionally biased region" description="Polar residues" evidence="1">
    <location>
        <begin position="65"/>
        <end position="85"/>
    </location>
</feature>
<comment type="caution">
    <text evidence="2">The sequence shown here is derived from an EMBL/GenBank/DDBJ whole genome shotgun (WGS) entry which is preliminary data.</text>
</comment>